<feature type="domain" description="Methyltransferase FkbM" evidence="1">
    <location>
        <begin position="108"/>
        <end position="275"/>
    </location>
</feature>
<name>A0ABT0TFY4_9FLAO</name>
<protein>
    <submittedName>
        <fullName evidence="2">FkbM family methyltransferase</fullName>
    </submittedName>
</protein>
<dbReference type="EMBL" id="JAMLJN010000003">
    <property type="protein sequence ID" value="MCL9769728.1"/>
    <property type="molecule type" value="Genomic_DNA"/>
</dbReference>
<dbReference type="NCBIfam" id="TIGR01444">
    <property type="entry name" value="fkbM_fam"/>
    <property type="match status" value="1"/>
</dbReference>
<dbReference type="Gene3D" id="3.40.50.150">
    <property type="entry name" value="Vaccinia Virus protein VP39"/>
    <property type="match status" value="1"/>
</dbReference>
<dbReference type="InterPro" id="IPR052514">
    <property type="entry name" value="SAM-dependent_MTase"/>
</dbReference>
<dbReference type="RefSeq" id="WP_250580822.1">
    <property type="nucleotide sequence ID" value="NZ_JAMLJN010000003.1"/>
</dbReference>
<keyword evidence="2" id="KW-0489">Methyltransferase</keyword>
<organism evidence="2 3">
    <name type="scientific">Flavobacterium fragile</name>
    <dbReference type="NCBI Taxonomy" id="2949085"/>
    <lineage>
        <taxon>Bacteria</taxon>
        <taxon>Pseudomonadati</taxon>
        <taxon>Bacteroidota</taxon>
        <taxon>Flavobacteriia</taxon>
        <taxon>Flavobacteriales</taxon>
        <taxon>Flavobacteriaceae</taxon>
        <taxon>Flavobacterium</taxon>
    </lineage>
</organism>
<dbReference type="Pfam" id="PF05050">
    <property type="entry name" value="Methyltransf_21"/>
    <property type="match status" value="1"/>
</dbReference>
<dbReference type="GO" id="GO:0032259">
    <property type="term" value="P:methylation"/>
    <property type="evidence" value="ECO:0007669"/>
    <property type="project" value="UniProtKB-KW"/>
</dbReference>
<dbReference type="InterPro" id="IPR006342">
    <property type="entry name" value="FkbM_mtfrase"/>
</dbReference>
<dbReference type="PANTHER" id="PTHR34203:SF15">
    <property type="entry name" value="SLL1173 PROTEIN"/>
    <property type="match status" value="1"/>
</dbReference>
<dbReference type="SUPFAM" id="SSF53335">
    <property type="entry name" value="S-adenosyl-L-methionine-dependent methyltransferases"/>
    <property type="match status" value="1"/>
</dbReference>
<dbReference type="Proteomes" id="UP001203342">
    <property type="component" value="Unassembled WGS sequence"/>
</dbReference>
<sequence length="294" mass="34011">MKKTIYKIINRLGYRIERKIRDKRLIAPYLCKYDVKKFDKIYESKEYILALSNKYSDFNIVDNGDGFTISFNSLFFYIESNEEFYILKEIFVDDDYQFDTSKKTIVIDIGANIGIASTYFSKQDFVEKVYSFEPVTLTYNQAIKNFELNNITNKVKIENFGLGDVDKKISFLFDSNSKGSSGLSAIKSDRYIGNENAIKVEVDIKNSKDELLSILNKHLDCQIIVKMDCEGGEIEILKAIDNVTDVFNKIDAFMIEWHDDSYDEVSKILLNNNFSFFTKNVRSQAGLILAFNNK</sequence>
<evidence type="ECO:0000313" key="3">
    <source>
        <dbReference type="Proteomes" id="UP001203342"/>
    </source>
</evidence>
<comment type="caution">
    <text evidence="2">The sequence shown here is derived from an EMBL/GenBank/DDBJ whole genome shotgun (WGS) entry which is preliminary data.</text>
</comment>
<proteinExistence type="predicted"/>
<dbReference type="PANTHER" id="PTHR34203">
    <property type="entry name" value="METHYLTRANSFERASE, FKBM FAMILY PROTEIN"/>
    <property type="match status" value="1"/>
</dbReference>
<evidence type="ECO:0000313" key="2">
    <source>
        <dbReference type="EMBL" id="MCL9769728.1"/>
    </source>
</evidence>
<evidence type="ECO:0000259" key="1">
    <source>
        <dbReference type="Pfam" id="PF05050"/>
    </source>
</evidence>
<dbReference type="GO" id="GO:0008168">
    <property type="term" value="F:methyltransferase activity"/>
    <property type="evidence" value="ECO:0007669"/>
    <property type="project" value="UniProtKB-KW"/>
</dbReference>
<dbReference type="InterPro" id="IPR029063">
    <property type="entry name" value="SAM-dependent_MTases_sf"/>
</dbReference>
<keyword evidence="2" id="KW-0808">Transferase</keyword>
<reference evidence="2 3" key="1">
    <citation type="submission" date="2022-05" db="EMBL/GenBank/DDBJ databases">
        <title>Flavobacterium sp., isolated from activated sludge.</title>
        <authorList>
            <person name="Ran Q."/>
        </authorList>
    </citation>
    <scope>NUCLEOTIDE SEQUENCE [LARGE SCALE GENOMIC DNA]</scope>
    <source>
        <strain evidence="2 3">HXWNR69</strain>
    </source>
</reference>
<keyword evidence="3" id="KW-1185">Reference proteome</keyword>
<gene>
    <name evidence="2" type="ORF">NAT47_04795</name>
</gene>
<accession>A0ABT0TFY4</accession>